<evidence type="ECO:0000313" key="2">
    <source>
        <dbReference type="EMBL" id="EFE94715.1"/>
    </source>
</evidence>
<organism evidence="2 3">
    <name type="scientific">Serratia odorifera DSM 4582</name>
    <dbReference type="NCBI Taxonomy" id="667129"/>
    <lineage>
        <taxon>Bacteria</taxon>
        <taxon>Pseudomonadati</taxon>
        <taxon>Pseudomonadota</taxon>
        <taxon>Gammaproteobacteria</taxon>
        <taxon>Enterobacterales</taxon>
        <taxon>Yersiniaceae</taxon>
        <taxon>Serratia</taxon>
    </lineage>
</organism>
<dbReference type="Proteomes" id="UP000005723">
    <property type="component" value="Unassembled WGS sequence"/>
</dbReference>
<feature type="region of interest" description="Disordered" evidence="1">
    <location>
        <begin position="1"/>
        <end position="25"/>
    </location>
</feature>
<keyword evidence="3" id="KW-1185">Reference proteome</keyword>
<dbReference type="AlphaFoldDB" id="D4E5Y6"/>
<dbReference type="HOGENOM" id="CLU_3316865_0_0_6"/>
<protein>
    <submittedName>
        <fullName evidence="2">Uncharacterized protein</fullName>
    </submittedName>
</protein>
<name>D4E5Y6_SEROD</name>
<evidence type="ECO:0000313" key="3">
    <source>
        <dbReference type="Proteomes" id="UP000005723"/>
    </source>
</evidence>
<reference evidence="2 3" key="1">
    <citation type="submission" date="2010-01" db="EMBL/GenBank/DDBJ databases">
        <authorList>
            <person name="Muzny D."/>
            <person name="Qin X."/>
            <person name="Deng J."/>
            <person name="Jiang H."/>
            <person name="Liu Y."/>
            <person name="Qu J."/>
            <person name="Song X.-Z."/>
            <person name="Zhang L."/>
            <person name="Thornton R."/>
            <person name="Coyle M."/>
            <person name="Francisco L."/>
            <person name="Jackson L."/>
            <person name="Javaid M."/>
            <person name="Korchina V."/>
            <person name="Kovar C."/>
            <person name="Mata R."/>
            <person name="Mathew T."/>
            <person name="Ngo R."/>
            <person name="Nguyen L."/>
            <person name="Nguyen N."/>
            <person name="Okwuonu G."/>
            <person name="Ongeri F."/>
            <person name="Pham C."/>
            <person name="Simmons D."/>
            <person name="Wilczek-Boney K."/>
            <person name="Hale W."/>
            <person name="Jakkamsetti A."/>
            <person name="Pham P."/>
            <person name="Ruth R."/>
            <person name="San Lucas F."/>
            <person name="Warren J."/>
            <person name="Zhang J."/>
            <person name="Zhao Z."/>
            <person name="Zhou C."/>
            <person name="Zhu D."/>
            <person name="Lee S."/>
            <person name="Bess C."/>
            <person name="Blankenburg K."/>
            <person name="Forbes L."/>
            <person name="Fu Q."/>
            <person name="Gubbala S."/>
            <person name="Hirani K."/>
            <person name="Jayaseelan J.C."/>
            <person name="Lara F."/>
            <person name="Munidasa M."/>
            <person name="Palculict T."/>
            <person name="Patil S."/>
            <person name="Pu L.-L."/>
            <person name="Saada N."/>
            <person name="Tang L."/>
            <person name="Weissenberger G."/>
            <person name="Zhu Y."/>
            <person name="Hemphill L."/>
            <person name="Shang Y."/>
            <person name="Youmans B."/>
            <person name="Ayvaz T."/>
            <person name="Ross M."/>
            <person name="Santibanez J."/>
            <person name="Aqrawi P."/>
            <person name="Gross S."/>
            <person name="Joshi V."/>
            <person name="Fowler G."/>
            <person name="Nazareth L."/>
            <person name="Reid J."/>
            <person name="Worley K."/>
            <person name="Petrosino J."/>
            <person name="Highlander S."/>
            <person name="Gibbs R."/>
        </authorList>
    </citation>
    <scope>NUCLEOTIDE SEQUENCE [LARGE SCALE GENOMIC DNA]</scope>
    <source>
        <strain evidence="2 3">DSM 4582</strain>
    </source>
</reference>
<proteinExistence type="predicted"/>
<evidence type="ECO:0000256" key="1">
    <source>
        <dbReference type="SAM" id="MobiDB-lite"/>
    </source>
</evidence>
<sequence length="39" mass="4220">MRWHSLPPTPNGAASTGYTGVRPVDPKPAMGNFLTHIMI</sequence>
<accession>D4E5Y6</accession>
<gene>
    <name evidence="2" type="ORF">HMPREF0758_3586</name>
</gene>
<dbReference type="EMBL" id="ADBY01000051">
    <property type="protein sequence ID" value="EFE94715.1"/>
    <property type="molecule type" value="Genomic_DNA"/>
</dbReference>
<comment type="caution">
    <text evidence="2">The sequence shown here is derived from an EMBL/GenBank/DDBJ whole genome shotgun (WGS) entry which is preliminary data.</text>
</comment>